<dbReference type="PANTHER" id="PTHR46157:SF8">
    <property type="entry name" value="GLUTATHIONE-REGULATED POTASSIUM-EFFLUX SYSTEM PROTEIN"/>
    <property type="match status" value="1"/>
</dbReference>
<evidence type="ECO:0000256" key="11">
    <source>
        <dbReference type="SAM" id="Phobius"/>
    </source>
</evidence>
<keyword evidence="7" id="KW-0630">Potassium</keyword>
<keyword evidence="3" id="KW-0813">Transport</keyword>
<gene>
    <name evidence="13" type="ORF">SAMN02910354_01968</name>
</gene>
<keyword evidence="9" id="KW-0406">Ion transport</keyword>
<evidence type="ECO:0000256" key="3">
    <source>
        <dbReference type="ARBA" id="ARBA00022448"/>
    </source>
</evidence>
<name>A0A1G5EAH0_9PAST</name>
<keyword evidence="6 11" id="KW-0812">Transmembrane</keyword>
<evidence type="ECO:0000256" key="1">
    <source>
        <dbReference type="ARBA" id="ARBA00004141"/>
    </source>
</evidence>
<proteinExistence type="inferred from homology"/>
<dbReference type="SUPFAM" id="SSF51735">
    <property type="entry name" value="NAD(P)-binding Rossmann-fold domains"/>
    <property type="match status" value="1"/>
</dbReference>
<evidence type="ECO:0000256" key="9">
    <source>
        <dbReference type="ARBA" id="ARBA00023065"/>
    </source>
</evidence>
<evidence type="ECO:0000256" key="6">
    <source>
        <dbReference type="ARBA" id="ARBA00022692"/>
    </source>
</evidence>
<evidence type="ECO:0000256" key="4">
    <source>
        <dbReference type="ARBA" id="ARBA00022449"/>
    </source>
</evidence>
<feature type="transmembrane region" description="Helical" evidence="11">
    <location>
        <begin position="6"/>
        <end position="27"/>
    </location>
</feature>
<dbReference type="Pfam" id="PF02254">
    <property type="entry name" value="TrkA_N"/>
    <property type="match status" value="1"/>
</dbReference>
<dbReference type="NCBIfam" id="TIGR00932">
    <property type="entry name" value="2a37"/>
    <property type="match status" value="1"/>
</dbReference>
<feature type="transmembrane region" description="Helical" evidence="11">
    <location>
        <begin position="117"/>
        <end position="139"/>
    </location>
</feature>
<keyword evidence="14" id="KW-1185">Reference proteome</keyword>
<dbReference type="InterPro" id="IPR036291">
    <property type="entry name" value="NAD(P)-bd_dom_sf"/>
</dbReference>
<comment type="similarity">
    <text evidence="2">Belongs to the monovalent cation:proton antiporter 2 (CPA2) transporter (TC 2.A.37) family.</text>
</comment>
<feature type="transmembrane region" description="Helical" evidence="11">
    <location>
        <begin position="186"/>
        <end position="208"/>
    </location>
</feature>
<feature type="transmembrane region" description="Helical" evidence="11">
    <location>
        <begin position="334"/>
        <end position="357"/>
    </location>
</feature>
<dbReference type="Gene3D" id="3.40.50.720">
    <property type="entry name" value="NAD(P)-binding Rossmann-like Domain"/>
    <property type="match status" value="1"/>
</dbReference>
<evidence type="ECO:0000259" key="12">
    <source>
        <dbReference type="PROSITE" id="PS51201"/>
    </source>
</evidence>
<dbReference type="PANTHER" id="PTHR46157">
    <property type="entry name" value="K(+) EFFLUX ANTIPORTER 3, CHLOROPLASTIC"/>
    <property type="match status" value="1"/>
</dbReference>
<evidence type="ECO:0000256" key="5">
    <source>
        <dbReference type="ARBA" id="ARBA00022538"/>
    </source>
</evidence>
<evidence type="ECO:0000256" key="2">
    <source>
        <dbReference type="ARBA" id="ARBA00005551"/>
    </source>
</evidence>
<dbReference type="Gene3D" id="1.20.1530.20">
    <property type="match status" value="1"/>
</dbReference>
<dbReference type="Proteomes" id="UP000199588">
    <property type="component" value="Unassembled WGS sequence"/>
</dbReference>
<keyword evidence="10 11" id="KW-0472">Membrane</keyword>
<keyword evidence="4" id="KW-0050">Antiport</keyword>
<dbReference type="InterPro" id="IPR006153">
    <property type="entry name" value="Cation/H_exchanger_TM"/>
</dbReference>
<evidence type="ECO:0000256" key="7">
    <source>
        <dbReference type="ARBA" id="ARBA00022958"/>
    </source>
</evidence>
<dbReference type="InterPro" id="IPR003148">
    <property type="entry name" value="RCK_N"/>
</dbReference>
<dbReference type="Pfam" id="PF00999">
    <property type="entry name" value="Na_H_Exchanger"/>
    <property type="match status" value="1"/>
</dbReference>
<feature type="transmembrane region" description="Helical" evidence="11">
    <location>
        <begin position="34"/>
        <end position="52"/>
    </location>
</feature>
<keyword evidence="8 11" id="KW-1133">Transmembrane helix</keyword>
<evidence type="ECO:0000256" key="8">
    <source>
        <dbReference type="ARBA" id="ARBA00022989"/>
    </source>
</evidence>
<dbReference type="InterPro" id="IPR038770">
    <property type="entry name" value="Na+/solute_symporter_sf"/>
</dbReference>
<feature type="transmembrane region" description="Helical" evidence="11">
    <location>
        <begin position="363"/>
        <end position="383"/>
    </location>
</feature>
<dbReference type="EMBL" id="FMUQ01000018">
    <property type="protein sequence ID" value="SCY23917.1"/>
    <property type="molecule type" value="Genomic_DNA"/>
</dbReference>
<feature type="domain" description="RCK N-terminal" evidence="12">
    <location>
        <begin position="405"/>
        <end position="529"/>
    </location>
</feature>
<feature type="transmembrane region" description="Helical" evidence="11">
    <location>
        <begin position="58"/>
        <end position="77"/>
    </location>
</feature>
<dbReference type="InterPro" id="IPR004771">
    <property type="entry name" value="K/H_exchanger"/>
</dbReference>
<reference evidence="13 14" key="1">
    <citation type="submission" date="2016-10" db="EMBL/GenBank/DDBJ databases">
        <authorList>
            <person name="Varghese N."/>
            <person name="Submissions S."/>
        </authorList>
    </citation>
    <scope>NUCLEOTIDE SEQUENCE [LARGE SCALE GENOMIC DNA]</scope>
    <source>
        <strain evidence="13 14">DSM 22022</strain>
    </source>
</reference>
<comment type="subcellular location">
    <subcellularLocation>
        <location evidence="1">Membrane</location>
        <topology evidence="1">Multi-pass membrane protein</topology>
    </subcellularLocation>
</comment>
<feature type="transmembrane region" description="Helical" evidence="11">
    <location>
        <begin position="89"/>
        <end position="111"/>
    </location>
</feature>
<evidence type="ECO:0000256" key="10">
    <source>
        <dbReference type="ARBA" id="ARBA00023136"/>
    </source>
</evidence>
<accession>A0A1G5EAH0</accession>
<dbReference type="RefSeq" id="WP_090656566.1">
    <property type="nucleotide sequence ID" value="NZ_CP015031.1"/>
</dbReference>
<protein>
    <submittedName>
        <fullName evidence="13">Kef-type potassium/proton antiporter, CPA2 family</fullName>
    </submittedName>
</protein>
<organism evidence="13 14">
    <name type="scientific">Basfia succiniciproducens</name>
    <dbReference type="NCBI Taxonomy" id="653940"/>
    <lineage>
        <taxon>Bacteria</taxon>
        <taxon>Pseudomonadati</taxon>
        <taxon>Pseudomonadota</taxon>
        <taxon>Gammaproteobacteria</taxon>
        <taxon>Pasteurellales</taxon>
        <taxon>Pasteurellaceae</taxon>
        <taxon>Basfia</taxon>
    </lineage>
</organism>
<feature type="transmembrane region" description="Helical" evidence="11">
    <location>
        <begin position="301"/>
        <end position="322"/>
    </location>
</feature>
<dbReference type="PROSITE" id="PS51201">
    <property type="entry name" value="RCK_N"/>
    <property type="match status" value="1"/>
</dbReference>
<comment type="caution">
    <text evidence="13">The sequence shown here is derived from an EMBL/GenBank/DDBJ whole genome shotgun (WGS) entry which is preliminary data.</text>
</comment>
<feature type="transmembrane region" description="Helical" evidence="11">
    <location>
        <begin position="151"/>
        <end position="174"/>
    </location>
</feature>
<evidence type="ECO:0000313" key="14">
    <source>
        <dbReference type="Proteomes" id="UP000199588"/>
    </source>
</evidence>
<sequence length="603" mass="65997">MVTEGANYLVSIVTFLGAAIIVVPLFKKIGLGPVLGYLAAGLAIGPFGLALFTDSTTIIHIAELGVVMFLFLVGLEIQPKQLWGLRKYIFGMGSLQVLGATGALTAIGLLYNFSLQFSFIAASGFVLTSTAIVMQTLSYRNDMTSDPSRRIIAVLLFEDLLIVPLLALVAILSPAQTADSLQSHSLWQHIIVSFAGLALLIVAGIWLLDPLFRLVAKTKIRELMTAVALFVVLGSALLMEATGLSMAMGAFLAGVLLSNSSFRHQLEVDIDPFKGLLLGLFFLGVGMSLDLTHVLNHWKMIVSALFLMMITKGIIIYAVARATGSTKLQSLDRAVLMAQGGEFAFVLFSSATLQGVISAEVHANMTAIVVLSMALTPLFIVIYQKWIAPKFAVREVLENDVIEEQNDIILIGLGRFGQIVNHLLRASGFQPTIIDKDAKLVSGMKKRGIRSYFGDACHPDLLHRAGIETVKLVIVAIDNTKQATKIVQHIRQINPKAKIIARAYDRHHVFELAQAGANVQIRETFDSALRTGKQALTTLGIEQEKVHRIGNMFFGKDRHSVKLMADVYDPKKPMFTNADMLKIAFEQDEELKLEIQKILDEEI</sequence>
<keyword evidence="5" id="KW-0633">Potassium transport</keyword>
<evidence type="ECO:0000313" key="13">
    <source>
        <dbReference type="EMBL" id="SCY23917.1"/>
    </source>
</evidence>